<keyword evidence="5 7" id="KW-0833">Ubl conjugation pathway</keyword>
<dbReference type="Proteomes" id="UP000278807">
    <property type="component" value="Unassembled WGS sequence"/>
</dbReference>
<dbReference type="Pfam" id="PF14377">
    <property type="entry name" value="UBM"/>
    <property type="match status" value="3"/>
</dbReference>
<dbReference type="InterPro" id="IPR035983">
    <property type="entry name" value="Hect_E3_ubiquitin_ligase"/>
</dbReference>
<dbReference type="SMART" id="SM00119">
    <property type="entry name" value="HECTc"/>
    <property type="match status" value="1"/>
</dbReference>
<dbReference type="WBParaSite" id="HNAJ_0000458301-mRNA-1">
    <property type="protein sequence ID" value="HNAJ_0000458301-mRNA-1"/>
    <property type="gene ID" value="HNAJ_0000458301"/>
</dbReference>
<evidence type="ECO:0000256" key="2">
    <source>
        <dbReference type="ARBA" id="ARBA00004906"/>
    </source>
</evidence>
<feature type="compositionally biased region" description="Low complexity" evidence="8">
    <location>
        <begin position="453"/>
        <end position="466"/>
    </location>
</feature>
<dbReference type="EMBL" id="UZAE01003333">
    <property type="protein sequence ID" value="VDO00441.1"/>
    <property type="molecule type" value="Genomic_DNA"/>
</dbReference>
<feature type="region of interest" description="Disordered" evidence="8">
    <location>
        <begin position="816"/>
        <end position="840"/>
    </location>
</feature>
<evidence type="ECO:0000313" key="12">
    <source>
        <dbReference type="WBParaSite" id="HNAJ_0000458301-mRNA-1"/>
    </source>
</evidence>
<gene>
    <name evidence="10" type="ORF">HNAJ_LOCUS4581</name>
</gene>
<dbReference type="GO" id="GO:0006511">
    <property type="term" value="P:ubiquitin-dependent protein catabolic process"/>
    <property type="evidence" value="ECO:0007669"/>
    <property type="project" value="TreeGrafter"/>
</dbReference>
<dbReference type="InterPro" id="IPR000569">
    <property type="entry name" value="HECT_dom"/>
</dbReference>
<dbReference type="STRING" id="102285.A0A0R3TBZ4"/>
<dbReference type="FunFam" id="3.30.2410.10:FF:000009">
    <property type="entry name" value="Probable E3 ubiquitin-protein ligase HECTD2"/>
    <property type="match status" value="1"/>
</dbReference>
<evidence type="ECO:0000256" key="7">
    <source>
        <dbReference type="PROSITE-ProRule" id="PRU00104"/>
    </source>
</evidence>
<dbReference type="Gene3D" id="3.30.2410.10">
    <property type="entry name" value="Hect, E3 ligase catalytic domain"/>
    <property type="match status" value="1"/>
</dbReference>
<dbReference type="GO" id="GO:0061630">
    <property type="term" value="F:ubiquitin protein ligase activity"/>
    <property type="evidence" value="ECO:0007669"/>
    <property type="project" value="UniProtKB-EC"/>
</dbReference>
<dbReference type="FunFam" id="3.90.1750.10:FF:000003">
    <property type="entry name" value="E3 ubiquitin-protein ligase UPL1"/>
    <property type="match status" value="1"/>
</dbReference>
<dbReference type="InterPro" id="IPR025527">
    <property type="entry name" value="HUWE1/Rev1_UBM"/>
</dbReference>
<dbReference type="GO" id="GO:0005634">
    <property type="term" value="C:nucleus"/>
    <property type="evidence" value="ECO:0007669"/>
    <property type="project" value="TreeGrafter"/>
</dbReference>
<feature type="compositionally biased region" description="Basic and acidic residues" evidence="8">
    <location>
        <begin position="637"/>
        <end position="650"/>
    </location>
</feature>
<dbReference type="PANTHER" id="PTHR11254">
    <property type="entry name" value="HECT DOMAIN UBIQUITIN-PROTEIN LIGASE"/>
    <property type="match status" value="1"/>
</dbReference>
<dbReference type="PANTHER" id="PTHR11254:SF67">
    <property type="entry name" value="E3 UBIQUITIN-PROTEIN LIGASE HUWE1"/>
    <property type="match status" value="1"/>
</dbReference>
<evidence type="ECO:0000313" key="11">
    <source>
        <dbReference type="Proteomes" id="UP000278807"/>
    </source>
</evidence>
<evidence type="ECO:0000313" key="10">
    <source>
        <dbReference type="EMBL" id="VDO00441.1"/>
    </source>
</evidence>
<comment type="catalytic activity">
    <reaction evidence="1">
        <text>S-ubiquitinyl-[E2 ubiquitin-conjugating enzyme]-L-cysteine + [acceptor protein]-L-lysine = [E2 ubiquitin-conjugating enzyme]-L-cysteine + N(6)-ubiquitinyl-[acceptor protein]-L-lysine.</text>
        <dbReference type="EC" id="2.3.2.26"/>
    </reaction>
</comment>
<feature type="region of interest" description="Disordered" evidence="8">
    <location>
        <begin position="663"/>
        <end position="682"/>
    </location>
</feature>
<feature type="active site" description="Glycyl thioester intermediate" evidence="7">
    <location>
        <position position="1235"/>
    </location>
</feature>
<evidence type="ECO:0000256" key="8">
    <source>
        <dbReference type="SAM" id="MobiDB-lite"/>
    </source>
</evidence>
<dbReference type="PROSITE" id="PS50237">
    <property type="entry name" value="HECT"/>
    <property type="match status" value="1"/>
</dbReference>
<protein>
    <recommendedName>
        <fullName evidence="3">HECT-type E3 ubiquitin transferase</fullName>
        <ecNumber evidence="3">2.3.2.26</ecNumber>
    </recommendedName>
</protein>
<dbReference type="EC" id="2.3.2.26" evidence="3"/>
<dbReference type="SUPFAM" id="SSF56204">
    <property type="entry name" value="Hect, E3 ligase catalytic domain"/>
    <property type="match status" value="1"/>
</dbReference>
<dbReference type="Gene3D" id="3.30.2160.10">
    <property type="entry name" value="Hect, E3 ligase catalytic domain"/>
    <property type="match status" value="1"/>
</dbReference>
<evidence type="ECO:0000259" key="9">
    <source>
        <dbReference type="PROSITE" id="PS50237"/>
    </source>
</evidence>
<comment type="similarity">
    <text evidence="6">Belongs to the UPL family. TOM1/PTR1 subfamily.</text>
</comment>
<sequence>MHQNHIVVYSLISDNVEAPATTTADELEALAPLEQQEAPVPGPSTVTATATATATTEQPEAATALPVEQVRIPVTDDEIIASMVASGVDPSFLDALPPDLRRELLDDHQRSIRVHSAISGNVPADVDQTVFASLPPELQEEVLEVYRRTAMVLNDTGPPITTDELFGAMPPQLRHEVLADMDDAQLAALSPDLQAEARQIRQAHSQRHAHIQANPLHIGHGNQNQVRSFGSVMFPAFFGPSRANHPTEFVGRNGRGVRGGTRASGIASNSLDLLMSSTPAKWKPLVDHEGLSCIFVMVIACSGSPDFRRSTYVTVKRVIENLCAHVPTRRWIISTIFNIVKGLSDSSISPQSNVSTNSNTSIFGSGFEGPTGSFVQNIQVNPSTNNFEIHPQASQNVCFSLLDVLYDISNANLTQFVPSTNETPQESGIEMETDFWEIVARMTVQTTCDVVPSSSSRKSTSPSRIRSSGRHHPSRSHAPSESSVMEDPQTNTALNSYDCYVNIVEFLQHPVVRSRPVLQERVISLLVRILNEYHKIRTRQNPAPNQEPPVPIITPLVGSIIHDLSEIVLSKNSSEQTRTLVTWLIVLMTRVDETAKKPLFDLLAAGASNLARTIEQQLTDVIDEVNRLSPNSKRRLHDGDGQTHLHHSDSMTRMAPSYAEVAAGPSTSRALSSPVPSPTTSSRELELATLQPLFSMRSEQSRLCKILKLMLYLSSCPEVSLRSLEILSTLWKRLSDVLDALQGTGENTIRLFQPLVECMCLAHANHTQATISNSSRILPAQLQRRNFTTTWTENSLPRSMNLPMLDSQNVIVFNGLPEEPRSDSSSGASPSVDAFRPLSPDPNALQEKPIDMIAWFAEKHRVGLNHILRKHNSNISESALSVFLSYPKSLDFDVKRKFLLSLFESMRSEQLRQEEEHITISRNRIFEDSFARLHAKTARDWKKRFVIQFRNEEGQDAGGLLREWYLLMSREIFNPMYGLFSVSPSDRVTYSINPASSVNSNHLTYFEFVGRFIAKAIYDNKHLECYFTRSFYKHILGKQVRFQDLESEDYEFYKGLDFLLNHRIAELNYERNEYGRSETVDLIENGRNIVVTDENKKEYVRLLCHQKMTESIRPQLNAFLKGFYSIISKSWINIFNEQELELLISGLPKIDLEDLRSNTCYNKYELTAPQILWFWKAMESFEEEDRARFIQFVTGTSRVPLGGFKNLEGMHGPTKFTISRASISSTSHLPSAHTCFNTLELPAYTSYEQLRDRLLTAIRECSEGYGMA</sequence>
<dbReference type="GO" id="GO:0000209">
    <property type="term" value="P:protein polyubiquitination"/>
    <property type="evidence" value="ECO:0007669"/>
    <property type="project" value="TreeGrafter"/>
</dbReference>
<accession>A0A0R3TBZ4</accession>
<evidence type="ECO:0000256" key="4">
    <source>
        <dbReference type="ARBA" id="ARBA00022679"/>
    </source>
</evidence>
<dbReference type="InterPro" id="IPR050409">
    <property type="entry name" value="E3_ubiq-protein_ligase"/>
</dbReference>
<dbReference type="AlphaFoldDB" id="A0A0R3TBZ4"/>
<keyword evidence="11" id="KW-1185">Reference proteome</keyword>
<dbReference type="Pfam" id="PF00632">
    <property type="entry name" value="HECT"/>
    <property type="match status" value="1"/>
</dbReference>
<feature type="region of interest" description="Disordered" evidence="8">
    <location>
        <begin position="629"/>
        <end position="650"/>
    </location>
</feature>
<evidence type="ECO:0000256" key="1">
    <source>
        <dbReference type="ARBA" id="ARBA00000885"/>
    </source>
</evidence>
<evidence type="ECO:0000256" key="3">
    <source>
        <dbReference type="ARBA" id="ARBA00012485"/>
    </source>
</evidence>
<dbReference type="CDD" id="cd00078">
    <property type="entry name" value="HECTc"/>
    <property type="match status" value="1"/>
</dbReference>
<dbReference type="FunFam" id="3.90.1750.10:FF:000026">
    <property type="entry name" value="E3 ubiquitin-protein ligase HACE1"/>
    <property type="match status" value="1"/>
</dbReference>
<evidence type="ECO:0000256" key="6">
    <source>
        <dbReference type="ARBA" id="ARBA00034494"/>
    </source>
</evidence>
<dbReference type="Gene3D" id="3.90.1750.10">
    <property type="entry name" value="Hect, E3 ligase catalytic domains"/>
    <property type="match status" value="1"/>
</dbReference>
<organism evidence="12">
    <name type="scientific">Rodentolepis nana</name>
    <name type="common">Dwarf tapeworm</name>
    <name type="synonym">Hymenolepis nana</name>
    <dbReference type="NCBI Taxonomy" id="102285"/>
    <lineage>
        <taxon>Eukaryota</taxon>
        <taxon>Metazoa</taxon>
        <taxon>Spiralia</taxon>
        <taxon>Lophotrochozoa</taxon>
        <taxon>Platyhelminthes</taxon>
        <taxon>Cestoda</taxon>
        <taxon>Eucestoda</taxon>
        <taxon>Cyclophyllidea</taxon>
        <taxon>Hymenolepididae</taxon>
        <taxon>Rodentolepis</taxon>
    </lineage>
</organism>
<comment type="pathway">
    <text evidence="2">Protein modification; protein ubiquitination.</text>
</comment>
<proteinExistence type="inferred from homology"/>
<reference evidence="10 11" key="2">
    <citation type="submission" date="2018-11" db="EMBL/GenBank/DDBJ databases">
        <authorList>
            <consortium name="Pathogen Informatics"/>
        </authorList>
    </citation>
    <scope>NUCLEOTIDE SEQUENCE [LARGE SCALE GENOMIC DNA]</scope>
</reference>
<evidence type="ECO:0000256" key="5">
    <source>
        <dbReference type="ARBA" id="ARBA00022786"/>
    </source>
</evidence>
<dbReference type="GO" id="GO:0005737">
    <property type="term" value="C:cytoplasm"/>
    <property type="evidence" value="ECO:0007669"/>
    <property type="project" value="TreeGrafter"/>
</dbReference>
<reference evidence="12" key="1">
    <citation type="submission" date="2017-02" db="UniProtKB">
        <authorList>
            <consortium name="WormBaseParasite"/>
        </authorList>
    </citation>
    <scope>IDENTIFICATION</scope>
</reference>
<feature type="domain" description="HECT" evidence="9">
    <location>
        <begin position="937"/>
        <end position="1268"/>
    </location>
</feature>
<feature type="region of interest" description="Disordered" evidence="8">
    <location>
        <begin position="449"/>
        <end position="488"/>
    </location>
</feature>
<feature type="compositionally biased region" description="Low complexity" evidence="8">
    <location>
        <begin position="672"/>
        <end position="682"/>
    </location>
</feature>
<name>A0A0R3TBZ4_RODNA</name>
<dbReference type="OrthoDB" id="423283at2759"/>
<dbReference type="Gene3D" id="6.10.250.1630">
    <property type="match status" value="2"/>
</dbReference>
<feature type="region of interest" description="Disordered" evidence="8">
    <location>
        <begin position="35"/>
        <end position="58"/>
    </location>
</feature>
<keyword evidence="4" id="KW-0808">Transferase</keyword>